<accession>A0A1H3A2R7</accession>
<evidence type="ECO:0000256" key="1">
    <source>
        <dbReference type="ARBA" id="ARBA00006336"/>
    </source>
</evidence>
<dbReference type="InterPro" id="IPR000868">
    <property type="entry name" value="Isochorismatase-like_dom"/>
</dbReference>
<evidence type="ECO:0000259" key="3">
    <source>
        <dbReference type="Pfam" id="PF00857"/>
    </source>
</evidence>
<evidence type="ECO:0000313" key="5">
    <source>
        <dbReference type="Proteomes" id="UP000198534"/>
    </source>
</evidence>
<comment type="similarity">
    <text evidence="1">Belongs to the isochorismatase family.</text>
</comment>
<feature type="domain" description="Isochorismatase-like" evidence="3">
    <location>
        <begin position="6"/>
        <end position="172"/>
    </location>
</feature>
<dbReference type="Pfam" id="PF00857">
    <property type="entry name" value="Isochorismatase"/>
    <property type="match status" value="1"/>
</dbReference>
<dbReference type="Gene3D" id="3.40.50.850">
    <property type="entry name" value="Isochorismatase-like"/>
    <property type="match status" value="1"/>
</dbReference>
<dbReference type="OrthoDB" id="9796485at2"/>
<dbReference type="RefSeq" id="WP_091741294.1">
    <property type="nucleotide sequence ID" value="NZ_FNNQ01000012.1"/>
</dbReference>
<organism evidence="4 5">
    <name type="scientific">Marininema mesophilum</name>
    <dbReference type="NCBI Taxonomy" id="1048340"/>
    <lineage>
        <taxon>Bacteria</taxon>
        <taxon>Bacillati</taxon>
        <taxon>Bacillota</taxon>
        <taxon>Bacilli</taxon>
        <taxon>Bacillales</taxon>
        <taxon>Thermoactinomycetaceae</taxon>
        <taxon>Marininema</taxon>
    </lineage>
</organism>
<dbReference type="EMBL" id="FNNQ01000012">
    <property type="protein sequence ID" value="SDX23548.1"/>
    <property type="molecule type" value="Genomic_DNA"/>
</dbReference>
<dbReference type="GO" id="GO:0016787">
    <property type="term" value="F:hydrolase activity"/>
    <property type="evidence" value="ECO:0007669"/>
    <property type="project" value="UniProtKB-KW"/>
</dbReference>
<evidence type="ECO:0000256" key="2">
    <source>
        <dbReference type="ARBA" id="ARBA00022801"/>
    </source>
</evidence>
<name>A0A1H3A2R7_9BACL</name>
<reference evidence="4 5" key="1">
    <citation type="submission" date="2016-10" db="EMBL/GenBank/DDBJ databases">
        <authorList>
            <person name="de Groot N.N."/>
        </authorList>
    </citation>
    <scope>NUCLEOTIDE SEQUENCE [LARGE SCALE GENOMIC DNA]</scope>
    <source>
        <strain evidence="4 5">DSM 45610</strain>
    </source>
</reference>
<gene>
    <name evidence="4" type="ORF">SAMN05444487_11293</name>
</gene>
<dbReference type="STRING" id="1048340.SAMN05444487_11293"/>
<sequence>MNERNALVLIDIQREYVTEGRPFYIRSIGPSLENAKTMLEKARTEGWMVVHVRHLQEGEIFNADSEFSDFVQGFEPRIGEREITKYKFSCFSSEEFSEMMDRLKEYRIHIVGYGSTMCCLSTIVEGYHRGHQMIFIHDASNAKEMDKFSEESHHAHATEIMATFADVATTQEISV</sequence>
<dbReference type="AlphaFoldDB" id="A0A1H3A2R7"/>
<dbReference type="InterPro" id="IPR036380">
    <property type="entry name" value="Isochorismatase-like_sf"/>
</dbReference>
<dbReference type="Proteomes" id="UP000198534">
    <property type="component" value="Unassembled WGS sequence"/>
</dbReference>
<keyword evidence="5" id="KW-1185">Reference proteome</keyword>
<dbReference type="PANTHER" id="PTHR43540">
    <property type="entry name" value="PEROXYUREIDOACRYLATE/UREIDOACRYLATE AMIDOHYDROLASE-RELATED"/>
    <property type="match status" value="1"/>
</dbReference>
<proteinExistence type="inferred from homology"/>
<dbReference type="InterPro" id="IPR050272">
    <property type="entry name" value="Isochorismatase-like_hydrls"/>
</dbReference>
<evidence type="ECO:0000313" key="4">
    <source>
        <dbReference type="EMBL" id="SDX23548.1"/>
    </source>
</evidence>
<protein>
    <submittedName>
        <fullName evidence="4">Nicotinamidase-related amidase</fullName>
    </submittedName>
</protein>
<keyword evidence="2" id="KW-0378">Hydrolase</keyword>
<dbReference type="SUPFAM" id="SSF52499">
    <property type="entry name" value="Isochorismatase-like hydrolases"/>
    <property type="match status" value="1"/>
</dbReference>
<dbReference type="CDD" id="cd00431">
    <property type="entry name" value="cysteine_hydrolases"/>
    <property type="match status" value="1"/>
</dbReference>